<gene>
    <name evidence="3" type="ORF">IAG43_19550</name>
</gene>
<dbReference type="SMART" id="SM00860">
    <property type="entry name" value="SMI1_KNR4"/>
    <property type="match status" value="1"/>
</dbReference>
<protein>
    <submittedName>
        <fullName evidence="3">SMI1/KNR4 family protein</fullName>
    </submittedName>
</protein>
<dbReference type="InterPro" id="IPR018958">
    <property type="entry name" value="Knr4/Smi1-like_dom"/>
</dbReference>
<organism evidence="3 4">
    <name type="scientific">Streptomyces genisteinicus</name>
    <dbReference type="NCBI Taxonomy" id="2768068"/>
    <lineage>
        <taxon>Bacteria</taxon>
        <taxon>Bacillati</taxon>
        <taxon>Actinomycetota</taxon>
        <taxon>Actinomycetes</taxon>
        <taxon>Kitasatosporales</taxon>
        <taxon>Streptomycetaceae</taxon>
        <taxon>Streptomyces</taxon>
    </lineage>
</organism>
<reference evidence="3 4" key="1">
    <citation type="submission" date="2020-08" db="EMBL/GenBank/DDBJ databases">
        <title>A novel species.</title>
        <authorList>
            <person name="Gao J."/>
        </authorList>
    </citation>
    <scope>NUCLEOTIDE SEQUENCE [LARGE SCALE GENOMIC DNA]</scope>
    <source>
        <strain evidence="3 4">CRPJ-33</strain>
    </source>
</reference>
<dbReference type="Pfam" id="PF09346">
    <property type="entry name" value="SMI1_KNR4"/>
    <property type="match status" value="1"/>
</dbReference>
<feature type="domain" description="Knr4/Smi1-like" evidence="2">
    <location>
        <begin position="162"/>
        <end position="332"/>
    </location>
</feature>
<dbReference type="EMBL" id="CP060825">
    <property type="protein sequence ID" value="QNP64893.1"/>
    <property type="molecule type" value="Genomic_DNA"/>
</dbReference>
<evidence type="ECO:0000256" key="1">
    <source>
        <dbReference type="SAM" id="MobiDB-lite"/>
    </source>
</evidence>
<dbReference type="AlphaFoldDB" id="A0A7H0HWH7"/>
<dbReference type="PANTHER" id="PTHR47432">
    <property type="entry name" value="CELL WALL ASSEMBLY REGULATOR SMI1"/>
    <property type="match status" value="1"/>
</dbReference>
<evidence type="ECO:0000313" key="3">
    <source>
        <dbReference type="EMBL" id="QNP64893.1"/>
    </source>
</evidence>
<dbReference type="RefSeq" id="WP_187741992.1">
    <property type="nucleotide sequence ID" value="NZ_CP060825.1"/>
</dbReference>
<evidence type="ECO:0000259" key="2">
    <source>
        <dbReference type="SMART" id="SM00860"/>
    </source>
</evidence>
<proteinExistence type="predicted"/>
<dbReference type="Gene3D" id="3.40.1580.10">
    <property type="entry name" value="SMI1/KNR4-like"/>
    <property type="match status" value="1"/>
</dbReference>
<dbReference type="KEGG" id="sgj:IAG43_19550"/>
<sequence length="462" mass="48671">MSPIHDVTTWEPLLRLMLQDNAERLAAPGGYVTGTVGRGGWSVPVARPVFPLGRAAMVSDMQAEFDAVEKVRNVLVEEGVDHVSFVMEAPAPGTVRAHFIDLGPSVESGVSQPVGALVLAEGAVPEPWRRLPDPSPDARPAPSADPALLERTLRERLPDAIGATDDEIAATESRLGITLPEELRALYRVVRARWQDLGEDYDAATRMAKAVGCELLPLDEVYVADSASRPAPWKYAAMDAVDTRPDAAVQGLVGSPGWIVFGDTGGGDRIAVDLTPGPGGHLGQVIVMSHEENIGAGLIADSLTGMVLDGRVRDGHGAGTAAGKPVTAWVNRASVPSVEAAAHPGLEALSIGVLEGEPVGLAPLFGLPRLRTLTAYPGTLADPLEIARLDGLEFLDLSPEDWRVLLDAGAVPRGLLAAAIEVHGERNPLETVELANEILALRDRPLITRTVIEADLPSEGGG</sequence>
<dbReference type="SUPFAM" id="SSF160631">
    <property type="entry name" value="SMI1/KNR4-like"/>
    <property type="match status" value="1"/>
</dbReference>
<dbReference type="InterPro" id="IPR037883">
    <property type="entry name" value="Knr4/Smi1-like_sf"/>
</dbReference>
<keyword evidence="4" id="KW-1185">Reference proteome</keyword>
<dbReference type="PANTHER" id="PTHR47432:SF1">
    <property type="entry name" value="CELL WALL ASSEMBLY REGULATOR SMI1"/>
    <property type="match status" value="1"/>
</dbReference>
<dbReference type="Proteomes" id="UP000516230">
    <property type="component" value="Chromosome"/>
</dbReference>
<evidence type="ECO:0000313" key="4">
    <source>
        <dbReference type="Proteomes" id="UP000516230"/>
    </source>
</evidence>
<accession>A0A7H0HWH7</accession>
<feature type="region of interest" description="Disordered" evidence="1">
    <location>
        <begin position="126"/>
        <end position="145"/>
    </location>
</feature>
<dbReference type="InterPro" id="IPR051873">
    <property type="entry name" value="KNR4/SMI1_regulator"/>
</dbReference>
<name>A0A7H0HWH7_9ACTN</name>